<name>A0A3D9FJJ3_9SPHN</name>
<proteinExistence type="inferred from homology"/>
<keyword evidence="4" id="KW-0732">Signal</keyword>
<dbReference type="AlphaFoldDB" id="A0A3D9FJJ3"/>
<dbReference type="InterPro" id="IPR011765">
    <property type="entry name" value="Pept_M16_N"/>
</dbReference>
<dbReference type="SUPFAM" id="SSF63411">
    <property type="entry name" value="LuxS/MPP-like metallohydrolase"/>
    <property type="match status" value="4"/>
</dbReference>
<accession>A0A3D9FJJ3</accession>
<evidence type="ECO:0000256" key="1">
    <source>
        <dbReference type="ARBA" id="ARBA00007261"/>
    </source>
</evidence>
<dbReference type="Pfam" id="PF00675">
    <property type="entry name" value="Peptidase_M16"/>
    <property type="match status" value="2"/>
</dbReference>
<evidence type="ECO:0000256" key="3">
    <source>
        <dbReference type="SAM" id="MobiDB-lite"/>
    </source>
</evidence>
<feature type="domain" description="Peptidase M16 N-terminal" evidence="5">
    <location>
        <begin position="56"/>
        <end position="180"/>
    </location>
</feature>
<evidence type="ECO:0000259" key="6">
    <source>
        <dbReference type="Pfam" id="PF05193"/>
    </source>
</evidence>
<feature type="compositionally biased region" description="Low complexity" evidence="3">
    <location>
        <begin position="487"/>
        <end position="502"/>
    </location>
</feature>
<dbReference type="EMBL" id="QRDP01000004">
    <property type="protein sequence ID" value="RED17256.1"/>
    <property type="molecule type" value="Genomic_DNA"/>
</dbReference>
<dbReference type="Pfam" id="PF05193">
    <property type="entry name" value="Peptidase_M16_C"/>
    <property type="match status" value="2"/>
</dbReference>
<dbReference type="PANTHER" id="PTHR11851:SF49">
    <property type="entry name" value="MITOCHONDRIAL-PROCESSING PEPTIDASE SUBUNIT ALPHA"/>
    <property type="match status" value="1"/>
</dbReference>
<dbReference type="InterPro" id="IPR050361">
    <property type="entry name" value="MPP/UQCRC_Complex"/>
</dbReference>
<dbReference type="InterPro" id="IPR011249">
    <property type="entry name" value="Metalloenz_LuxS/M16"/>
</dbReference>
<evidence type="ECO:0000256" key="2">
    <source>
        <dbReference type="ARBA" id="ARBA00023049"/>
    </source>
</evidence>
<feature type="region of interest" description="Disordered" evidence="3">
    <location>
        <begin position="487"/>
        <end position="513"/>
    </location>
</feature>
<gene>
    <name evidence="7" type="ORF">DFR46_2295</name>
</gene>
<dbReference type="OrthoDB" id="9811314at2"/>
<keyword evidence="2" id="KW-0645">Protease</keyword>
<dbReference type="Proteomes" id="UP000256310">
    <property type="component" value="Unassembled WGS sequence"/>
</dbReference>
<comment type="similarity">
    <text evidence="1">Belongs to the peptidase M16 family.</text>
</comment>
<keyword evidence="2" id="KW-0378">Hydrolase</keyword>
<feature type="domain" description="Peptidase M16 N-terminal" evidence="5">
    <location>
        <begin position="548"/>
        <end position="650"/>
    </location>
</feature>
<dbReference type="RefSeq" id="WP_116236549.1">
    <property type="nucleotide sequence ID" value="NZ_QRDP01000004.1"/>
</dbReference>
<dbReference type="Gene3D" id="3.30.830.10">
    <property type="entry name" value="Metalloenzyme, LuxS/M16 peptidase-like"/>
    <property type="match status" value="4"/>
</dbReference>
<dbReference type="InterPro" id="IPR007863">
    <property type="entry name" value="Peptidase_M16_C"/>
</dbReference>
<evidence type="ECO:0000259" key="5">
    <source>
        <dbReference type="Pfam" id="PF00675"/>
    </source>
</evidence>
<sequence>MRSLKLAVLAPLAFLAFPAQALEEAPVGPQPNVTVADLVNEVEIPFERFTLDNGLRVIVHEDHKAPVVAVSIWYHVGSRHEPEGQTGFAHLFEHLMFNGSENAPGDFFEPLREIGATDFNGTTWYDRTNYFQTVPTQGLELALYLESDRMGHLLGAVTQEKLDNQRGVVQNEKRQGDNQPYGLVDYAQIEALFGEDHPYGHSTIGSMADLDAASMEDVQAWFGRHYGPNNAVLVLAGDIDMATAREMVERYFGDIARGPETEQVDPGIPTLSERREIVMQDNVATTRLYRTWVVPGLNDPATSDLDVAASVFGGLASSRLDNVLVRDEQTAVSVTTFLQEFEYVSLFEVQVNVAPTADADAVSARLDELIADYIANGPTQDEVNRVAMSEVSGRIAGLEQVGGFTGKAAVLATGELYSNDPSYYRTRLERLGAVTPDSARAAMQQWLTRPVLAMRVDPGERGAYEEASSVGGERTGGLNSPAFYLQPGEETAEPSPAAASASLGTRTVPRPEVGEIDDLDFPEVERATLSNGVEVHFVRRTAVPTLLTRLSFDAGNAADRADQLGTQALMLSLMSEGTTTLNSVQIAEAQERLGAAMSASASLDRTSLGIFALAANYEPSLDLLQDVVRNPAFAPSEIERIRAAQLSTITTERTTPASMASLNLWPALFGEQHPYGRPTSGLGTPDSVAAITRQDLVDFHRSWIRPDKLTIMVVGDATLAEVVAALEPRFGDWTVEGEAGTKAMEAAIPAANPRIILVDRPNSPQSFIYGGQVLDLVGTDELLPLLTVNEALGGSFLSRLNMELRETRGWSYGVRGSVNRFAGPVSYTIAAPVQADRTGDSIAAMLEQIDAFLTSDGMRPEEFSRAISGSIRSLAGRFETSSGVIGGMSNNLLYGRSDDYYDDIAAMYRSFGREQLDATARSAIDPSAFTWVVVGDAGQVREQLDALGLPVETVASE</sequence>
<keyword evidence="8" id="KW-1185">Reference proteome</keyword>
<evidence type="ECO:0000256" key="4">
    <source>
        <dbReference type="SAM" id="SignalP"/>
    </source>
</evidence>
<feature type="domain" description="Peptidase M16 C-terminal" evidence="6">
    <location>
        <begin position="214"/>
        <end position="386"/>
    </location>
</feature>
<feature type="chain" id="PRO_5017703327" evidence="4">
    <location>
        <begin position="22"/>
        <end position="957"/>
    </location>
</feature>
<evidence type="ECO:0000313" key="8">
    <source>
        <dbReference type="Proteomes" id="UP000256310"/>
    </source>
</evidence>
<protein>
    <submittedName>
        <fullName evidence="7">Putative Zn-dependent peptidase</fullName>
    </submittedName>
</protein>
<evidence type="ECO:0000313" key="7">
    <source>
        <dbReference type="EMBL" id="RED17256.1"/>
    </source>
</evidence>
<dbReference type="PANTHER" id="PTHR11851">
    <property type="entry name" value="METALLOPROTEASE"/>
    <property type="match status" value="1"/>
</dbReference>
<organism evidence="7 8">
    <name type="scientific">Parasphingopyxis lamellibrachiae</name>
    <dbReference type="NCBI Taxonomy" id="680125"/>
    <lineage>
        <taxon>Bacteria</taxon>
        <taxon>Pseudomonadati</taxon>
        <taxon>Pseudomonadota</taxon>
        <taxon>Alphaproteobacteria</taxon>
        <taxon>Sphingomonadales</taxon>
        <taxon>Sphingomonadaceae</taxon>
        <taxon>Parasphingopyxis</taxon>
    </lineage>
</organism>
<feature type="domain" description="Peptidase M16 C-terminal" evidence="6">
    <location>
        <begin position="691"/>
        <end position="868"/>
    </location>
</feature>
<dbReference type="GO" id="GO:0046872">
    <property type="term" value="F:metal ion binding"/>
    <property type="evidence" value="ECO:0007669"/>
    <property type="project" value="InterPro"/>
</dbReference>
<reference evidence="7 8" key="1">
    <citation type="submission" date="2018-07" db="EMBL/GenBank/DDBJ databases">
        <title>Genomic Encyclopedia of Type Strains, Phase IV (KMG-IV): sequencing the most valuable type-strain genomes for metagenomic binning, comparative biology and taxonomic classification.</title>
        <authorList>
            <person name="Goeker M."/>
        </authorList>
    </citation>
    <scope>NUCLEOTIDE SEQUENCE [LARGE SCALE GENOMIC DNA]</scope>
    <source>
        <strain evidence="7 8">DSM 26725</strain>
    </source>
</reference>
<keyword evidence="2" id="KW-0482">Metalloprotease</keyword>
<feature type="signal peptide" evidence="4">
    <location>
        <begin position="1"/>
        <end position="21"/>
    </location>
</feature>
<dbReference type="GO" id="GO:0008237">
    <property type="term" value="F:metallopeptidase activity"/>
    <property type="evidence" value="ECO:0007669"/>
    <property type="project" value="UniProtKB-KW"/>
</dbReference>
<comment type="caution">
    <text evidence="7">The sequence shown here is derived from an EMBL/GenBank/DDBJ whole genome shotgun (WGS) entry which is preliminary data.</text>
</comment>